<dbReference type="Proteomes" id="UP001222027">
    <property type="component" value="Unassembled WGS sequence"/>
</dbReference>
<name>A0AAV8RG87_ENSVE</name>
<dbReference type="AlphaFoldDB" id="A0AAV8RG87"/>
<keyword evidence="2" id="KW-1185">Reference proteome</keyword>
<gene>
    <name evidence="1" type="ORF">OPV22_011826</name>
</gene>
<sequence>METRSSPAAAAAAASRILDSWWRIQTKLLRLPLRDYINLSFGASAIIAMNSVACRTHMWDARIPLKVPPPKFPECRKVGDDHGMRVALQHFNFNSPLYHHVLQPSVWG</sequence>
<protein>
    <submittedName>
        <fullName evidence="1">Uncharacterized protein</fullName>
    </submittedName>
</protein>
<reference evidence="1 2" key="1">
    <citation type="submission" date="2022-12" db="EMBL/GenBank/DDBJ databases">
        <title>Chromosome-scale assembly of the Ensete ventricosum genome.</title>
        <authorList>
            <person name="Dussert Y."/>
            <person name="Stocks J."/>
            <person name="Wendawek A."/>
            <person name="Woldeyes F."/>
            <person name="Nichols R.A."/>
            <person name="Borrell J.S."/>
        </authorList>
    </citation>
    <scope>NUCLEOTIDE SEQUENCE [LARGE SCALE GENOMIC DNA]</scope>
    <source>
        <strain evidence="2">cv. Maze</strain>
        <tissue evidence="1">Seeds</tissue>
    </source>
</reference>
<evidence type="ECO:0000313" key="2">
    <source>
        <dbReference type="Proteomes" id="UP001222027"/>
    </source>
</evidence>
<accession>A0AAV8RG87</accession>
<proteinExistence type="predicted"/>
<dbReference type="EMBL" id="JAQQAF010000003">
    <property type="protein sequence ID" value="KAJ8501274.1"/>
    <property type="molecule type" value="Genomic_DNA"/>
</dbReference>
<organism evidence="1 2">
    <name type="scientific">Ensete ventricosum</name>
    <name type="common">Abyssinian banana</name>
    <name type="synonym">Musa ensete</name>
    <dbReference type="NCBI Taxonomy" id="4639"/>
    <lineage>
        <taxon>Eukaryota</taxon>
        <taxon>Viridiplantae</taxon>
        <taxon>Streptophyta</taxon>
        <taxon>Embryophyta</taxon>
        <taxon>Tracheophyta</taxon>
        <taxon>Spermatophyta</taxon>
        <taxon>Magnoliopsida</taxon>
        <taxon>Liliopsida</taxon>
        <taxon>Zingiberales</taxon>
        <taxon>Musaceae</taxon>
        <taxon>Ensete</taxon>
    </lineage>
</organism>
<comment type="caution">
    <text evidence="1">The sequence shown here is derived from an EMBL/GenBank/DDBJ whole genome shotgun (WGS) entry which is preliminary data.</text>
</comment>
<evidence type="ECO:0000313" key="1">
    <source>
        <dbReference type="EMBL" id="KAJ8501274.1"/>
    </source>
</evidence>